<dbReference type="AlphaFoldDB" id="A0AA37T521"/>
<evidence type="ECO:0000259" key="2">
    <source>
        <dbReference type="Pfam" id="PF21986"/>
    </source>
</evidence>
<feature type="domain" description="Amidase" evidence="1">
    <location>
        <begin position="60"/>
        <end position="437"/>
    </location>
</feature>
<feature type="domain" description="Allophanate hydrolase C-terminal" evidence="2">
    <location>
        <begin position="472"/>
        <end position="593"/>
    </location>
</feature>
<protein>
    <submittedName>
        <fullName evidence="3">Allophanate hydrolase</fullName>
    </submittedName>
</protein>
<evidence type="ECO:0000313" key="4">
    <source>
        <dbReference type="Proteomes" id="UP001156601"/>
    </source>
</evidence>
<dbReference type="Pfam" id="PF01425">
    <property type="entry name" value="Amidase"/>
    <property type="match status" value="1"/>
</dbReference>
<dbReference type="EMBL" id="BSOT01000006">
    <property type="protein sequence ID" value="GLR71515.1"/>
    <property type="molecule type" value="Genomic_DNA"/>
</dbReference>
<dbReference type="RefSeq" id="WP_284217870.1">
    <property type="nucleotide sequence ID" value="NZ_BSOT01000006.1"/>
</dbReference>
<dbReference type="InterPro" id="IPR053844">
    <property type="entry name" value="AH_C"/>
</dbReference>
<dbReference type="Gene3D" id="3.10.490.10">
    <property type="entry name" value="Gamma-glutamyl cyclotransferase-like"/>
    <property type="match status" value="1"/>
</dbReference>
<sequence>MKSINLNIAALQQAYIAGELTPEQLIGQLLPKAKALSAVWIHVLSESEIAPYLTNLVGKSPSTHPLYGVPFAIKDNIDLAGIPTTAGCEAFSYLPEKSAHVVQMLIDAGAIPLGKTNLDQFATGLVGTRSPYGQTPNSFDANYISGGSSSGSAVATASGVVSFSLGSDTAGSGRIPACFNNLVGLKPSIGLLSASGLVPACRSLDCVSIFALTANDARKVFNVAARYDEEDCFARPNPLGNQSPFKTQQAFSFAVPKREQLSFFGSEEYEKAFYKSVSDLEAIGGERLELDFSPMLAAARLLYEGPWVAERYLATKDIIENAPEAMMDVTRTIIGQGKRATAPDTFAALYQLKALKMQADKLLRQVDIVVTPTAGRHFTLDEINEQPIERNSQLGYYTNFMNLLDYAAIAVPTAITEQGMPFGITLFSDAMSDQKLLSYADRIQTYLALPLGATDFLYQASDTEYAENDGFVDLVVGGAHLSGMALNWQLKQRQAVLLEETKTTKKYKMFAVPGKVERPALVRDEKHGKDFIVEVWRLPIESFGSFVKGIAQPLGIGKVELADGRWLTGFIAEGYASDLGEPISQYDGWRSYLGRA</sequence>
<keyword evidence="3" id="KW-0378">Hydrolase</keyword>
<proteinExistence type="predicted"/>
<organism evidence="3 4">
    <name type="scientific">Agaribacter marinus</name>
    <dbReference type="NCBI Taxonomy" id="1431249"/>
    <lineage>
        <taxon>Bacteria</taxon>
        <taxon>Pseudomonadati</taxon>
        <taxon>Pseudomonadota</taxon>
        <taxon>Gammaproteobacteria</taxon>
        <taxon>Alteromonadales</taxon>
        <taxon>Alteromonadaceae</taxon>
        <taxon>Agaribacter</taxon>
    </lineage>
</organism>
<dbReference type="Gene3D" id="3.90.1300.10">
    <property type="entry name" value="Amidase signature (AS) domain"/>
    <property type="match status" value="1"/>
</dbReference>
<dbReference type="Proteomes" id="UP001156601">
    <property type="component" value="Unassembled WGS sequence"/>
</dbReference>
<evidence type="ECO:0000259" key="1">
    <source>
        <dbReference type="Pfam" id="PF01425"/>
    </source>
</evidence>
<reference evidence="3" key="2">
    <citation type="submission" date="2023-01" db="EMBL/GenBank/DDBJ databases">
        <title>Draft genome sequence of Agaribacter marinus strain NBRC 110023.</title>
        <authorList>
            <person name="Sun Q."/>
            <person name="Mori K."/>
        </authorList>
    </citation>
    <scope>NUCLEOTIDE SEQUENCE</scope>
    <source>
        <strain evidence="3">NBRC 110023</strain>
    </source>
</reference>
<gene>
    <name evidence="3" type="ORF">GCM10007852_24230</name>
</gene>
<dbReference type="PANTHER" id="PTHR11895">
    <property type="entry name" value="TRANSAMIDASE"/>
    <property type="match status" value="1"/>
</dbReference>
<dbReference type="PANTHER" id="PTHR11895:SF169">
    <property type="entry name" value="GLUTAMYL-TRNA(GLN) AMIDOTRANSFERASE"/>
    <property type="match status" value="1"/>
</dbReference>
<dbReference type="InterPro" id="IPR000120">
    <property type="entry name" value="Amidase"/>
</dbReference>
<dbReference type="InterPro" id="IPR014085">
    <property type="entry name" value="Allophanate_hydrolase"/>
</dbReference>
<comment type="caution">
    <text evidence="3">The sequence shown here is derived from an EMBL/GenBank/DDBJ whole genome shotgun (WGS) entry which is preliminary data.</text>
</comment>
<keyword evidence="4" id="KW-1185">Reference proteome</keyword>
<name>A0AA37T521_9ALTE</name>
<dbReference type="GO" id="GO:0016787">
    <property type="term" value="F:hydrolase activity"/>
    <property type="evidence" value="ECO:0007669"/>
    <property type="project" value="UniProtKB-KW"/>
</dbReference>
<dbReference type="InterPro" id="IPR036928">
    <property type="entry name" value="AS_sf"/>
</dbReference>
<reference evidence="3" key="1">
    <citation type="journal article" date="2014" name="Int. J. Syst. Evol. Microbiol.">
        <title>Complete genome sequence of Corynebacterium casei LMG S-19264T (=DSM 44701T), isolated from a smear-ripened cheese.</title>
        <authorList>
            <consortium name="US DOE Joint Genome Institute (JGI-PGF)"/>
            <person name="Walter F."/>
            <person name="Albersmeier A."/>
            <person name="Kalinowski J."/>
            <person name="Ruckert C."/>
        </authorList>
    </citation>
    <scope>NUCLEOTIDE SEQUENCE</scope>
    <source>
        <strain evidence="3">NBRC 110023</strain>
    </source>
</reference>
<evidence type="ECO:0000313" key="3">
    <source>
        <dbReference type="EMBL" id="GLR71515.1"/>
    </source>
</evidence>
<dbReference type="NCBIfam" id="NF006043">
    <property type="entry name" value="PRK08186.1"/>
    <property type="match status" value="1"/>
</dbReference>
<dbReference type="SUPFAM" id="SSF75304">
    <property type="entry name" value="Amidase signature (AS) enzymes"/>
    <property type="match status" value="1"/>
</dbReference>
<dbReference type="Gene3D" id="1.20.58.1700">
    <property type="match status" value="1"/>
</dbReference>
<dbReference type="Pfam" id="PF21986">
    <property type="entry name" value="AH_C"/>
    <property type="match status" value="1"/>
</dbReference>
<dbReference type="NCBIfam" id="TIGR02713">
    <property type="entry name" value="allophanate_hyd"/>
    <property type="match status" value="1"/>
</dbReference>
<dbReference type="InterPro" id="IPR023631">
    <property type="entry name" value="Amidase_dom"/>
</dbReference>
<accession>A0AA37T521</accession>